<name>A0A087T4L3_STEMI</name>
<dbReference type="OrthoDB" id="6463272at2759"/>
<accession>A0A087T4L3</accession>
<protein>
    <submittedName>
        <fullName evidence="1">Uncharacterized protein</fullName>
    </submittedName>
</protein>
<feature type="non-terminal residue" evidence="1">
    <location>
        <position position="84"/>
    </location>
</feature>
<proteinExistence type="predicted"/>
<dbReference type="EMBL" id="KK113379">
    <property type="protein sequence ID" value="KFM60052.1"/>
    <property type="molecule type" value="Genomic_DNA"/>
</dbReference>
<organism evidence="1 2">
    <name type="scientific">Stegodyphus mimosarum</name>
    <name type="common">African social velvet spider</name>
    <dbReference type="NCBI Taxonomy" id="407821"/>
    <lineage>
        <taxon>Eukaryota</taxon>
        <taxon>Metazoa</taxon>
        <taxon>Ecdysozoa</taxon>
        <taxon>Arthropoda</taxon>
        <taxon>Chelicerata</taxon>
        <taxon>Arachnida</taxon>
        <taxon>Araneae</taxon>
        <taxon>Araneomorphae</taxon>
        <taxon>Entelegynae</taxon>
        <taxon>Eresoidea</taxon>
        <taxon>Eresidae</taxon>
        <taxon>Stegodyphus</taxon>
    </lineage>
</organism>
<dbReference type="AlphaFoldDB" id="A0A087T4L3"/>
<sequence>MGSGKFANKDVWVIFLRRANSDRYILPRYCSVDSGILYSNKVGHPPHWNIPVRDYLNDGLLHGWIGCIGENDLALFPLPPRSLA</sequence>
<evidence type="ECO:0000313" key="2">
    <source>
        <dbReference type="Proteomes" id="UP000054359"/>
    </source>
</evidence>
<reference evidence="1 2" key="1">
    <citation type="submission" date="2013-11" db="EMBL/GenBank/DDBJ databases">
        <title>Genome sequencing of Stegodyphus mimosarum.</title>
        <authorList>
            <person name="Bechsgaard J."/>
        </authorList>
    </citation>
    <scope>NUCLEOTIDE SEQUENCE [LARGE SCALE GENOMIC DNA]</scope>
</reference>
<dbReference type="Proteomes" id="UP000054359">
    <property type="component" value="Unassembled WGS sequence"/>
</dbReference>
<gene>
    <name evidence="1" type="ORF">X975_26293</name>
</gene>
<evidence type="ECO:0000313" key="1">
    <source>
        <dbReference type="EMBL" id="KFM60052.1"/>
    </source>
</evidence>
<keyword evidence="2" id="KW-1185">Reference proteome</keyword>